<gene>
    <name evidence="1" type="ORF">BDN72DRAFT_964832</name>
</gene>
<keyword evidence="2" id="KW-1185">Reference proteome</keyword>
<reference evidence="1 2" key="1">
    <citation type="journal article" date="2019" name="Nat. Ecol. Evol.">
        <title>Megaphylogeny resolves global patterns of mushroom evolution.</title>
        <authorList>
            <person name="Varga T."/>
            <person name="Krizsan K."/>
            <person name="Foldi C."/>
            <person name="Dima B."/>
            <person name="Sanchez-Garcia M."/>
            <person name="Sanchez-Ramirez S."/>
            <person name="Szollosi G.J."/>
            <person name="Szarkandi J.G."/>
            <person name="Papp V."/>
            <person name="Albert L."/>
            <person name="Andreopoulos W."/>
            <person name="Angelini C."/>
            <person name="Antonin V."/>
            <person name="Barry K.W."/>
            <person name="Bougher N.L."/>
            <person name="Buchanan P."/>
            <person name="Buyck B."/>
            <person name="Bense V."/>
            <person name="Catcheside P."/>
            <person name="Chovatia M."/>
            <person name="Cooper J."/>
            <person name="Damon W."/>
            <person name="Desjardin D."/>
            <person name="Finy P."/>
            <person name="Geml J."/>
            <person name="Haridas S."/>
            <person name="Hughes K."/>
            <person name="Justo A."/>
            <person name="Karasinski D."/>
            <person name="Kautmanova I."/>
            <person name="Kiss B."/>
            <person name="Kocsube S."/>
            <person name="Kotiranta H."/>
            <person name="LaButti K.M."/>
            <person name="Lechner B.E."/>
            <person name="Liimatainen K."/>
            <person name="Lipzen A."/>
            <person name="Lukacs Z."/>
            <person name="Mihaltcheva S."/>
            <person name="Morgado L.N."/>
            <person name="Niskanen T."/>
            <person name="Noordeloos M.E."/>
            <person name="Ohm R.A."/>
            <person name="Ortiz-Santana B."/>
            <person name="Ovrebo C."/>
            <person name="Racz N."/>
            <person name="Riley R."/>
            <person name="Savchenko A."/>
            <person name="Shiryaev A."/>
            <person name="Soop K."/>
            <person name="Spirin V."/>
            <person name="Szebenyi C."/>
            <person name="Tomsovsky M."/>
            <person name="Tulloss R.E."/>
            <person name="Uehling J."/>
            <person name="Grigoriev I.V."/>
            <person name="Vagvolgyi C."/>
            <person name="Papp T."/>
            <person name="Martin F.M."/>
            <person name="Miettinen O."/>
            <person name="Hibbett D.S."/>
            <person name="Nagy L.G."/>
        </authorList>
    </citation>
    <scope>NUCLEOTIDE SEQUENCE [LARGE SCALE GENOMIC DNA]</scope>
    <source>
        <strain evidence="1 2">NL-1719</strain>
    </source>
</reference>
<dbReference type="Proteomes" id="UP000308600">
    <property type="component" value="Unassembled WGS sequence"/>
</dbReference>
<evidence type="ECO:0000313" key="2">
    <source>
        <dbReference type="Proteomes" id="UP000308600"/>
    </source>
</evidence>
<sequence length="545" mass="62109">MEPRMLRNHIGHPTYTIQADAPIHRLPPELLSSVFLLQRTPYWSKSMGIPWLTVTQVCRRWRDIAYECATLWSYILALDQFPPHIIEKSLQLSKSAPLDLKLHLFDELVLPLMGEAVSRIRRLHVVLPTRNWEILQTFFASPAPLFESLSLHLPTTTSNPRRLDSLFSGITQRLRHLSISGCGVDFNASFLTNLTILEIRDPEPQFTAPEFLSVLPKFPHLRSLRVSNILELGTDGDPDTYAPIPPNTKIVELSLLDLLSIHGSCYAQDINLLSYLSVPPTTTLLFSSGYPHQYGDPFASIPDLLKVQSSGPHKSGDFAPTKIDISPLYGRLKLHMWNSQKPLCAFKLDFLDDNRRFLISDETASKYLFSVPSLSSITEFSTNCFVTPFAWPIISSCLPQLQRLVVEGGTWVATILQVIINDEKSGGSLPSNWVPIFPRLRSLVVEKTEFDDDCNRYLVPALQRRKEVSCGLVYLRIHDCLGVDERLMESLKEVEMLSFEWSIEIRGDDSEDEDESLEARKEQDDGELDLRDLTTRYEDYYVDTW</sequence>
<dbReference type="EMBL" id="ML208614">
    <property type="protein sequence ID" value="TFK61997.1"/>
    <property type="molecule type" value="Genomic_DNA"/>
</dbReference>
<organism evidence="1 2">
    <name type="scientific">Pluteus cervinus</name>
    <dbReference type="NCBI Taxonomy" id="181527"/>
    <lineage>
        <taxon>Eukaryota</taxon>
        <taxon>Fungi</taxon>
        <taxon>Dikarya</taxon>
        <taxon>Basidiomycota</taxon>
        <taxon>Agaricomycotina</taxon>
        <taxon>Agaricomycetes</taxon>
        <taxon>Agaricomycetidae</taxon>
        <taxon>Agaricales</taxon>
        <taxon>Pluteineae</taxon>
        <taxon>Pluteaceae</taxon>
        <taxon>Pluteus</taxon>
    </lineage>
</organism>
<protein>
    <submittedName>
        <fullName evidence="1">Uncharacterized protein</fullName>
    </submittedName>
</protein>
<accession>A0ACD3A8H1</accession>
<name>A0ACD3A8H1_9AGAR</name>
<evidence type="ECO:0000313" key="1">
    <source>
        <dbReference type="EMBL" id="TFK61997.1"/>
    </source>
</evidence>
<proteinExistence type="predicted"/>